<gene>
    <name evidence="1" type="ORF">SPJ1_1762</name>
</gene>
<evidence type="ECO:0000313" key="1">
    <source>
        <dbReference type="EMBL" id="EMG24891.1"/>
    </source>
</evidence>
<proteinExistence type="predicted"/>
<dbReference type="Proteomes" id="UP000011769">
    <property type="component" value="Unassembled WGS sequence"/>
</dbReference>
<organism evidence="1 2">
    <name type="scientific">Streptococcus parauberis KRS-02083</name>
    <dbReference type="NCBI Taxonomy" id="1207545"/>
    <lineage>
        <taxon>Bacteria</taxon>
        <taxon>Bacillati</taxon>
        <taxon>Bacillota</taxon>
        <taxon>Bacilli</taxon>
        <taxon>Lactobacillales</taxon>
        <taxon>Streptococcaceae</taxon>
        <taxon>Streptococcus</taxon>
    </lineage>
</organism>
<protein>
    <submittedName>
        <fullName evidence="1">Uncharacterized protein</fullName>
    </submittedName>
</protein>
<keyword evidence="2" id="KW-1185">Reference proteome</keyword>
<dbReference type="EMBL" id="ALYM01000006">
    <property type="protein sequence ID" value="EMG24891.1"/>
    <property type="molecule type" value="Genomic_DNA"/>
</dbReference>
<name>A0ABN0IQ04_9STRE</name>
<accession>A0ABN0IQ04</accession>
<sequence length="41" mass="4627">MAPEVTIQDSLFVDNMQVKIQEFFDQVHAVGLQEDGTFSIV</sequence>
<evidence type="ECO:0000313" key="2">
    <source>
        <dbReference type="Proteomes" id="UP000011769"/>
    </source>
</evidence>
<reference evidence="1 2" key="1">
    <citation type="journal article" date="2013" name="PLoS ONE">
        <title>Comparative Genomic Characterization of Three Streptococcus parauberis Strains in Fish Pathogen, as Assessed by Wide-Genome Analyses.</title>
        <authorList>
            <person name="Nho S.W."/>
            <person name="Hikima J."/>
            <person name="Park S.B."/>
            <person name="Jang H.B."/>
            <person name="Cha I.S."/>
            <person name="Yasuike M."/>
            <person name="Nakamura Y."/>
            <person name="Fujiwara A."/>
            <person name="Sano M."/>
            <person name="Kanai K."/>
            <person name="Kondo H."/>
            <person name="Hirono I."/>
            <person name="Takeyama H."/>
            <person name="Aoki T."/>
            <person name="Jung T.S."/>
        </authorList>
    </citation>
    <scope>NUCLEOTIDE SEQUENCE [LARGE SCALE GENOMIC DNA]</scope>
    <source>
        <strain evidence="1 2">KRS-02083</strain>
    </source>
</reference>
<comment type="caution">
    <text evidence="1">The sequence shown here is derived from an EMBL/GenBank/DDBJ whole genome shotgun (WGS) entry which is preliminary data.</text>
</comment>